<keyword evidence="2" id="KW-0288">FMN</keyword>
<dbReference type="Proteomes" id="UP001560296">
    <property type="component" value="Unassembled WGS sequence"/>
</dbReference>
<dbReference type="InterPro" id="IPR017927">
    <property type="entry name" value="FAD-bd_FR_type"/>
</dbReference>
<dbReference type="InterPro" id="IPR001094">
    <property type="entry name" value="Flavdoxin-like"/>
</dbReference>
<dbReference type="PROSITE" id="PS50902">
    <property type="entry name" value="FLAVODOXIN_LIKE"/>
    <property type="match status" value="1"/>
</dbReference>
<dbReference type="Pfam" id="PF03929">
    <property type="entry name" value="PepSY_TM"/>
    <property type="match status" value="1"/>
</dbReference>
<dbReference type="Pfam" id="PF00258">
    <property type="entry name" value="Flavodoxin_1"/>
    <property type="match status" value="1"/>
</dbReference>
<protein>
    <submittedName>
        <fullName evidence="8">PepSY domain-containing protein</fullName>
    </submittedName>
</protein>
<dbReference type="InterPro" id="IPR029039">
    <property type="entry name" value="Flavoprotein-like_sf"/>
</dbReference>
<evidence type="ECO:0000313" key="8">
    <source>
        <dbReference type="EMBL" id="MEX6502425.1"/>
    </source>
</evidence>
<gene>
    <name evidence="8" type="ORF">AB5S05_10160</name>
</gene>
<keyword evidence="5" id="KW-1133">Transmembrane helix</keyword>
<feature type="transmembrane region" description="Helical" evidence="5">
    <location>
        <begin position="186"/>
        <end position="210"/>
    </location>
</feature>
<sequence length="788" mass="86755">MFKKVLFQLHWLFGISAGLVLALMGLTGAAYSFQDELLRALNPEVLRVEASARGVLPPAELVPRLEVASGQRVVGLWLEPGTGRAARVNFAPAPGERRGPMRYFDPYRAELLAEPRGQSFFDLMLRLHRFLAMGETGKQVTGACTLALLFFCLSGLYLRWPRQALSWRAWLSLDWAKRGRAFNWDLHAVAGTWCLAFYLCAALTGLYWSYDWYRDGLTQLFGEAPAGQQRGKPGERRGGRDEAPLGPPPSVDHERLWRAIQDATGARLASWNLRLPAAAGQPATLFYLLDDAPHTRAFNQLQLDPLSGAVERQQRYAEQPFGAQLLSSVYALHVGSYFGLPGRLLMMLASLAMPLFAITGWLLYLERRRNRRALRAVRGALAPTTGGADAWLIGFASQSGFAERLAWQTAGQLQAAGLAVEVQPLARLDEQRLRQVQQALFVVSTFGDGQAPDSARGFERALLGQALGLSSLRYAVLALGDRQYQQFCGFALRLHHWLHGQGAHSLFAPVQVDDGDDAALADWRRQLAALTGTAAPEAAAEPYAQWQLQRRECVNPGSAGAPTFLIRLQPATPVDWQAGDILEVPVGKGASRDYSIASLPGDGGLELIVRQQRRADGGLGLGSGRLTETLQPGQSLRARVRRNGAFHVPEDDRPLILIGNGTGLAGLRSLLKARIGAGHRRNWLLFGERSAAHDFYCRDELQGWLAGGELQRLDLAFSRDQAEKLYVQDRLRANADELRRWLEQGAALYVCGSLAGMASGVDRVLRELLGEAAVAELVDQGRYRRDVY</sequence>
<evidence type="ECO:0000256" key="2">
    <source>
        <dbReference type="ARBA" id="ARBA00022643"/>
    </source>
</evidence>
<evidence type="ECO:0000256" key="1">
    <source>
        <dbReference type="ARBA" id="ARBA00022630"/>
    </source>
</evidence>
<dbReference type="PROSITE" id="PS51384">
    <property type="entry name" value="FAD_FR"/>
    <property type="match status" value="1"/>
</dbReference>
<evidence type="ECO:0000256" key="3">
    <source>
        <dbReference type="ARBA" id="ARBA00022982"/>
    </source>
</evidence>
<dbReference type="SUPFAM" id="SSF63380">
    <property type="entry name" value="Riboflavin synthase domain-like"/>
    <property type="match status" value="1"/>
</dbReference>
<evidence type="ECO:0000256" key="5">
    <source>
        <dbReference type="SAM" id="Phobius"/>
    </source>
</evidence>
<dbReference type="InterPro" id="IPR017938">
    <property type="entry name" value="Riboflavin_synthase-like_b-brl"/>
</dbReference>
<comment type="caution">
    <text evidence="8">The sequence shown here is derived from an EMBL/GenBank/DDBJ whole genome shotgun (WGS) entry which is preliminary data.</text>
</comment>
<feature type="transmembrane region" description="Helical" evidence="5">
    <location>
        <begin position="12"/>
        <end position="33"/>
    </location>
</feature>
<feature type="compositionally biased region" description="Basic and acidic residues" evidence="4">
    <location>
        <begin position="232"/>
        <end position="243"/>
    </location>
</feature>
<dbReference type="Gene3D" id="2.40.30.10">
    <property type="entry name" value="Translation factors"/>
    <property type="match status" value="1"/>
</dbReference>
<keyword evidence="5" id="KW-0812">Transmembrane</keyword>
<accession>A0ABV3YSZ7</accession>
<keyword evidence="3" id="KW-0813">Transport</keyword>
<keyword evidence="1" id="KW-0285">Flavoprotein</keyword>
<name>A0ABV3YSZ7_9PSED</name>
<dbReference type="PRINTS" id="PR00371">
    <property type="entry name" value="FPNCR"/>
</dbReference>
<dbReference type="Gene3D" id="3.40.50.360">
    <property type="match status" value="1"/>
</dbReference>
<dbReference type="InterPro" id="IPR001709">
    <property type="entry name" value="Flavoprot_Pyr_Nucl_cyt_Rdtase"/>
</dbReference>
<keyword evidence="3" id="KW-0249">Electron transport</keyword>
<evidence type="ECO:0000313" key="9">
    <source>
        <dbReference type="Proteomes" id="UP001560296"/>
    </source>
</evidence>
<dbReference type="InterPro" id="IPR008254">
    <property type="entry name" value="Flavodoxin/NO_synth"/>
</dbReference>
<feature type="region of interest" description="Disordered" evidence="4">
    <location>
        <begin position="224"/>
        <end position="252"/>
    </location>
</feature>
<evidence type="ECO:0000259" key="7">
    <source>
        <dbReference type="PROSITE" id="PS51384"/>
    </source>
</evidence>
<dbReference type="PRINTS" id="PR00369">
    <property type="entry name" value="FLAVODOXIN"/>
</dbReference>
<dbReference type="Gene3D" id="3.40.50.80">
    <property type="entry name" value="Nucleotide-binding domain of ferredoxin-NADP reductase (FNR) module"/>
    <property type="match status" value="1"/>
</dbReference>
<dbReference type="RefSeq" id="WP_369287393.1">
    <property type="nucleotide sequence ID" value="NZ_JBFTEG010000006.1"/>
</dbReference>
<dbReference type="PANTHER" id="PTHR34219:SF3">
    <property type="entry name" value="BLL7967 PROTEIN"/>
    <property type="match status" value="1"/>
</dbReference>
<evidence type="ECO:0000256" key="4">
    <source>
        <dbReference type="SAM" id="MobiDB-lite"/>
    </source>
</evidence>
<dbReference type="InterPro" id="IPR001433">
    <property type="entry name" value="OxRdtase_FAD/NAD-bd"/>
</dbReference>
<reference evidence="8 9" key="1">
    <citation type="submission" date="2024-07" db="EMBL/GenBank/DDBJ databases">
        <authorList>
            <person name="Li M."/>
        </authorList>
    </citation>
    <scope>NUCLEOTIDE SEQUENCE [LARGE SCALE GENOMIC DNA]</scope>
    <source>
        <strain evidence="8 9">25A3E</strain>
    </source>
</reference>
<dbReference type="CDD" id="cd06200">
    <property type="entry name" value="SiR_like1"/>
    <property type="match status" value="1"/>
</dbReference>
<dbReference type="SUPFAM" id="SSF52218">
    <property type="entry name" value="Flavoproteins"/>
    <property type="match status" value="1"/>
</dbReference>
<feature type="transmembrane region" description="Helical" evidence="5">
    <location>
        <begin position="140"/>
        <end position="158"/>
    </location>
</feature>
<dbReference type="Pfam" id="PF00175">
    <property type="entry name" value="NAD_binding_1"/>
    <property type="match status" value="1"/>
</dbReference>
<feature type="domain" description="FAD-binding FR-type" evidence="7">
    <location>
        <begin position="541"/>
        <end position="649"/>
    </location>
</feature>
<proteinExistence type="predicted"/>
<dbReference type="InterPro" id="IPR039261">
    <property type="entry name" value="FNR_nucleotide-bd"/>
</dbReference>
<feature type="domain" description="Flavodoxin-like" evidence="6">
    <location>
        <begin position="391"/>
        <end position="528"/>
    </location>
</feature>
<keyword evidence="5" id="KW-0472">Membrane</keyword>
<dbReference type="PANTHER" id="PTHR34219">
    <property type="entry name" value="IRON-REGULATED INNER MEMBRANE PROTEIN-RELATED"/>
    <property type="match status" value="1"/>
</dbReference>
<dbReference type="SUPFAM" id="SSF52343">
    <property type="entry name" value="Ferredoxin reductase-like, C-terminal NADP-linked domain"/>
    <property type="match status" value="1"/>
</dbReference>
<keyword evidence="9" id="KW-1185">Reference proteome</keyword>
<evidence type="ECO:0000259" key="6">
    <source>
        <dbReference type="PROSITE" id="PS50902"/>
    </source>
</evidence>
<dbReference type="InterPro" id="IPR005625">
    <property type="entry name" value="PepSY-ass_TM"/>
</dbReference>
<organism evidence="8 9">
    <name type="scientific">Pseudomonas zhanjiangensis</name>
    <dbReference type="NCBI Taxonomy" id="3239015"/>
    <lineage>
        <taxon>Bacteria</taxon>
        <taxon>Pseudomonadati</taxon>
        <taxon>Pseudomonadota</taxon>
        <taxon>Gammaproteobacteria</taxon>
        <taxon>Pseudomonadales</taxon>
        <taxon>Pseudomonadaceae</taxon>
        <taxon>Pseudomonas</taxon>
    </lineage>
</organism>
<feature type="transmembrane region" description="Helical" evidence="5">
    <location>
        <begin position="344"/>
        <end position="365"/>
    </location>
</feature>
<dbReference type="EMBL" id="JBFTEG010000006">
    <property type="protein sequence ID" value="MEX6502425.1"/>
    <property type="molecule type" value="Genomic_DNA"/>
</dbReference>